<accession>A0A9P5PBV1</accession>
<name>A0A9P5PBV1_9AGAR</name>
<feature type="region of interest" description="Disordered" evidence="1">
    <location>
        <begin position="50"/>
        <end position="69"/>
    </location>
</feature>
<protein>
    <submittedName>
        <fullName evidence="2">Uncharacterized protein</fullName>
    </submittedName>
</protein>
<proteinExistence type="predicted"/>
<comment type="caution">
    <text evidence="2">The sequence shown here is derived from an EMBL/GenBank/DDBJ whole genome shotgun (WGS) entry which is preliminary data.</text>
</comment>
<feature type="compositionally biased region" description="Low complexity" evidence="1">
    <location>
        <begin position="54"/>
        <end position="66"/>
    </location>
</feature>
<dbReference type="Proteomes" id="UP000772434">
    <property type="component" value="Unassembled WGS sequence"/>
</dbReference>
<dbReference type="AlphaFoldDB" id="A0A9P5PBV1"/>
<dbReference type="EMBL" id="JADNRY010000218">
    <property type="protein sequence ID" value="KAF9060998.1"/>
    <property type="molecule type" value="Genomic_DNA"/>
</dbReference>
<evidence type="ECO:0000313" key="2">
    <source>
        <dbReference type="EMBL" id="KAF9060998.1"/>
    </source>
</evidence>
<reference evidence="2" key="1">
    <citation type="submission" date="2020-11" db="EMBL/GenBank/DDBJ databases">
        <authorList>
            <consortium name="DOE Joint Genome Institute"/>
            <person name="Ahrendt S."/>
            <person name="Riley R."/>
            <person name="Andreopoulos W."/>
            <person name="Labutti K."/>
            <person name="Pangilinan J."/>
            <person name="Ruiz-Duenas F.J."/>
            <person name="Barrasa J.M."/>
            <person name="Sanchez-Garcia M."/>
            <person name="Camarero S."/>
            <person name="Miyauchi S."/>
            <person name="Serrano A."/>
            <person name="Linde D."/>
            <person name="Babiker R."/>
            <person name="Drula E."/>
            <person name="Ayuso-Fernandez I."/>
            <person name="Pacheco R."/>
            <person name="Padilla G."/>
            <person name="Ferreira P."/>
            <person name="Barriuso J."/>
            <person name="Kellner H."/>
            <person name="Castanera R."/>
            <person name="Alfaro M."/>
            <person name="Ramirez L."/>
            <person name="Pisabarro A.G."/>
            <person name="Kuo A."/>
            <person name="Tritt A."/>
            <person name="Lipzen A."/>
            <person name="He G."/>
            <person name="Yan M."/>
            <person name="Ng V."/>
            <person name="Cullen D."/>
            <person name="Martin F."/>
            <person name="Rosso M.-N."/>
            <person name="Henrissat B."/>
            <person name="Hibbett D."/>
            <person name="Martinez A.T."/>
            <person name="Grigoriev I.V."/>
        </authorList>
    </citation>
    <scope>NUCLEOTIDE SEQUENCE</scope>
    <source>
        <strain evidence="2">AH 40177</strain>
    </source>
</reference>
<gene>
    <name evidence="2" type="ORF">BDP27DRAFT_1429409</name>
</gene>
<organism evidence="2 3">
    <name type="scientific">Rhodocollybia butyracea</name>
    <dbReference type="NCBI Taxonomy" id="206335"/>
    <lineage>
        <taxon>Eukaryota</taxon>
        <taxon>Fungi</taxon>
        <taxon>Dikarya</taxon>
        <taxon>Basidiomycota</taxon>
        <taxon>Agaricomycotina</taxon>
        <taxon>Agaricomycetes</taxon>
        <taxon>Agaricomycetidae</taxon>
        <taxon>Agaricales</taxon>
        <taxon>Marasmiineae</taxon>
        <taxon>Omphalotaceae</taxon>
        <taxon>Rhodocollybia</taxon>
    </lineage>
</organism>
<evidence type="ECO:0000256" key="1">
    <source>
        <dbReference type="SAM" id="MobiDB-lite"/>
    </source>
</evidence>
<keyword evidence="3" id="KW-1185">Reference proteome</keyword>
<sequence>MPELLDTTIWTSNAVCCQYFSLTLICTRATLVGTVNGNGNLRRPSSLFHHGELSSASSPTSPLQSPKRASSLGHAATFSISAQSSTGSSNFSFEAVSSFNAATLSASSVVAVASSSKTPVATTVATPEATGTPVLVPSRAQVRDDPVTRASSTAQFQTSEDSCLVAEYNAGDFHNSLIPITTQRAAMDLFGCLNFDPRHTAGN</sequence>
<evidence type="ECO:0000313" key="3">
    <source>
        <dbReference type="Proteomes" id="UP000772434"/>
    </source>
</evidence>